<proteinExistence type="predicted"/>
<sequence length="180" mass="19688">MTALPVDLAELLEGLIDDVPASLPRRPGRRSATQRGAGQPTLESALADESGSQVIPIDRQARREADQWVWRVAQVAVEIVSGNRSSSQLLRCVSSDVYADLRRRARLVALAGAHQGGPGQHPAIRPQVASVHCTWPRPGVIEAAVRVRYGRRSRAVAARFEHRDDARGDHAWVCTAFDFS</sequence>
<name>A0A930UXE0_9ACTN</name>
<gene>
    <name evidence="2" type="ORF">ISG29_09245</name>
</gene>
<accession>A0A930UXE0</accession>
<organism evidence="2 3">
    <name type="scientific">Nocardioides acrostichi</name>
    <dbReference type="NCBI Taxonomy" id="2784339"/>
    <lineage>
        <taxon>Bacteria</taxon>
        <taxon>Bacillati</taxon>
        <taxon>Actinomycetota</taxon>
        <taxon>Actinomycetes</taxon>
        <taxon>Propionibacteriales</taxon>
        <taxon>Nocardioidaceae</taxon>
        <taxon>Nocardioides</taxon>
    </lineage>
</organism>
<dbReference type="RefSeq" id="WP_194503124.1">
    <property type="nucleotide sequence ID" value="NZ_JADIVZ010000003.1"/>
</dbReference>
<dbReference type="Proteomes" id="UP000656804">
    <property type="component" value="Unassembled WGS sequence"/>
</dbReference>
<dbReference type="Pfam" id="PF20060">
    <property type="entry name" value="DUF6459"/>
    <property type="match status" value="1"/>
</dbReference>
<dbReference type="InterPro" id="IPR045596">
    <property type="entry name" value="DUF6459"/>
</dbReference>
<feature type="region of interest" description="Disordered" evidence="1">
    <location>
        <begin position="22"/>
        <end position="50"/>
    </location>
</feature>
<evidence type="ECO:0000256" key="1">
    <source>
        <dbReference type="SAM" id="MobiDB-lite"/>
    </source>
</evidence>
<dbReference type="AlphaFoldDB" id="A0A930UXE0"/>
<comment type="caution">
    <text evidence="2">The sequence shown here is derived from an EMBL/GenBank/DDBJ whole genome shotgun (WGS) entry which is preliminary data.</text>
</comment>
<keyword evidence="3" id="KW-1185">Reference proteome</keyword>
<reference evidence="2" key="1">
    <citation type="submission" date="2020-11" db="EMBL/GenBank/DDBJ databases">
        <title>Nocardioides sp. CBS4Y-1, whole genome shotgun sequence.</title>
        <authorList>
            <person name="Tuo L."/>
        </authorList>
    </citation>
    <scope>NUCLEOTIDE SEQUENCE</scope>
    <source>
        <strain evidence="2">CBS4Y-1</strain>
    </source>
</reference>
<dbReference type="EMBL" id="JADIVZ010000003">
    <property type="protein sequence ID" value="MBF4161876.1"/>
    <property type="molecule type" value="Genomic_DNA"/>
</dbReference>
<evidence type="ECO:0000313" key="2">
    <source>
        <dbReference type="EMBL" id="MBF4161876.1"/>
    </source>
</evidence>
<evidence type="ECO:0000313" key="3">
    <source>
        <dbReference type="Proteomes" id="UP000656804"/>
    </source>
</evidence>
<protein>
    <submittedName>
        <fullName evidence="2">Uncharacterized protein</fullName>
    </submittedName>
</protein>